<protein>
    <submittedName>
        <fullName evidence="1">Uncharacterized protein</fullName>
    </submittedName>
</protein>
<dbReference type="Proteomes" id="UP000294360">
    <property type="component" value="Chromosome"/>
</dbReference>
<organism evidence="1 2">
    <name type="scientific">Methylocella tundrae</name>
    <dbReference type="NCBI Taxonomy" id="227605"/>
    <lineage>
        <taxon>Bacteria</taxon>
        <taxon>Pseudomonadati</taxon>
        <taxon>Pseudomonadota</taxon>
        <taxon>Alphaproteobacteria</taxon>
        <taxon>Hyphomicrobiales</taxon>
        <taxon>Beijerinckiaceae</taxon>
        <taxon>Methylocella</taxon>
    </lineage>
</organism>
<evidence type="ECO:0000313" key="1">
    <source>
        <dbReference type="EMBL" id="VFU08482.1"/>
    </source>
</evidence>
<dbReference type="AlphaFoldDB" id="A0A4U8YYG9"/>
<dbReference type="KEGG" id="mtun:MTUNDRAET4_1589"/>
<name>A0A4U8YYG9_METTU</name>
<sequence length="124" mass="14477">MAPDMPYFPRRPIKLDYIYFHTGRFVYFWACAEDALDACLRFFEKAFPDPLYQRPLSTKRRIAVFRASIKKGRFTDAQRATALDLIDRFAAVAQHRQWAVHGVTWGNSHATEKDPRLTELARVV</sequence>
<reference evidence="1 2" key="1">
    <citation type="submission" date="2019-03" db="EMBL/GenBank/DDBJ databases">
        <authorList>
            <person name="Kox A.R. M."/>
        </authorList>
    </citation>
    <scope>NUCLEOTIDE SEQUENCE [LARGE SCALE GENOMIC DNA]</scope>
    <source>
        <strain evidence="1">MTUNDRAET4 annotated genome</strain>
    </source>
</reference>
<proteinExistence type="predicted"/>
<accession>A0A4U8YYG9</accession>
<gene>
    <name evidence="1" type="ORF">MTUNDRAET4_1589</name>
</gene>
<evidence type="ECO:0000313" key="2">
    <source>
        <dbReference type="Proteomes" id="UP000294360"/>
    </source>
</evidence>
<dbReference type="EMBL" id="LR536450">
    <property type="protein sequence ID" value="VFU08482.1"/>
    <property type="molecule type" value="Genomic_DNA"/>
</dbReference>